<dbReference type="Pfam" id="PF16759">
    <property type="entry name" value="LIG3_BRCT"/>
    <property type="match status" value="1"/>
</dbReference>
<feature type="region of interest" description="Disordered" evidence="7">
    <location>
        <begin position="900"/>
        <end position="934"/>
    </location>
</feature>
<dbReference type="SMART" id="SM00487">
    <property type="entry name" value="DEXDc"/>
    <property type="match status" value="1"/>
</dbReference>
<evidence type="ECO:0000256" key="6">
    <source>
        <dbReference type="ARBA" id="ARBA00023242"/>
    </source>
</evidence>
<evidence type="ECO:0000256" key="3">
    <source>
        <dbReference type="ARBA" id="ARBA00022741"/>
    </source>
</evidence>
<dbReference type="CDD" id="cd18793">
    <property type="entry name" value="SF2_C_SNF"/>
    <property type="match status" value="1"/>
</dbReference>
<evidence type="ECO:0000259" key="8">
    <source>
        <dbReference type="PROSITE" id="PS50172"/>
    </source>
</evidence>
<dbReference type="Pfam" id="PF00176">
    <property type="entry name" value="SNF2-rel_dom"/>
    <property type="match status" value="1"/>
</dbReference>
<dbReference type="InterPro" id="IPR014001">
    <property type="entry name" value="Helicase_ATP-bd"/>
</dbReference>
<evidence type="ECO:0008006" key="14">
    <source>
        <dbReference type="Google" id="ProtNLM"/>
    </source>
</evidence>
<dbReference type="Pfam" id="PF00271">
    <property type="entry name" value="Helicase_C"/>
    <property type="match status" value="1"/>
</dbReference>
<dbReference type="InterPro" id="IPR043472">
    <property type="entry name" value="Macro_dom-like"/>
</dbReference>
<dbReference type="InterPro" id="IPR001650">
    <property type="entry name" value="Helicase_C-like"/>
</dbReference>
<comment type="similarity">
    <text evidence="2">Belongs to the SNF2/RAD54 helicase family.</text>
</comment>
<evidence type="ECO:0000259" key="10">
    <source>
        <dbReference type="PROSITE" id="PS51192"/>
    </source>
</evidence>
<dbReference type="GO" id="GO:0005634">
    <property type="term" value="C:nucleus"/>
    <property type="evidence" value="ECO:0007669"/>
    <property type="project" value="UniProtKB-SubCell"/>
</dbReference>
<reference evidence="12 13" key="1">
    <citation type="submission" date="2024-04" db="EMBL/GenBank/DDBJ databases">
        <authorList>
            <consortium name="Genoscope - CEA"/>
            <person name="William W."/>
        </authorList>
    </citation>
    <scope>NUCLEOTIDE SEQUENCE [LARGE SCALE GENOMIC DNA]</scope>
</reference>
<accession>A0AAV2I3E9</accession>
<feature type="domain" description="Macro" evidence="9">
    <location>
        <begin position="720"/>
        <end position="897"/>
    </location>
</feature>
<keyword evidence="3" id="KW-0547">Nucleotide-binding</keyword>
<sequence length="1035" mass="116073">MVNYIKMAAGTTKSRVKFSSLTHGLLQEFNWGDLKLRSYQLEGVDWLLSCYHSGHGCILADEMGLGKTCQIIAMLTVINGGKASKDSHLIVCPLSVLETWGKEIERFSPHLKVCTYIGDKEARSTIAKKIKKGKGPNIDILLTTYEMCLKDSQFLSSMPWDVLVVDEGHRLKNSDSLLYRTLEAWDINIHIILTGTPLQNNLEELYALLSFVHSSQFKLSNKLDFVKKFSAQDQDVKDLHEVLMPFLLRRTKAIVLPDLPEKNDIVLYHGLSALQKSLYKGILTKDIGIFETCSKTSSMALRNILMQLRKCAIHPYLFDGVEPEPFALGEHLVDVSHKLVLVDKLLDFLKAGGHKVLMFSQMTRALDILQDYLGYRGYSYERLDGSVRGEERYLAVQNFSANDETFVFLLSTKAGGQGLNLIAADTVVFIDSDYNPQNDLQAAARVHRIGQERPVKVIRLIGRNTVEEIILARAEEKLGLSDRVIERGDFATPSTKQNLFAQNANQLREILKFGIDELLAEGKQDEPLDFETILGRSEKGRWLATAQKEKTDKDIKPTNNNKQKDTDNEEASPSIYVFEGTDYSKAPSAADLKALEQLIQAEKAVRTSMSEGDNARRTRKPGASSSVLLTLPQRKPRREKTAEEIELSLIKKKERAEKKAKKAEEEAIRKAAISIQKREALWKANGYKSANVELDDEEEEEEEKDQEEDERLSVKFDSDDEESNEAANKQLSINYISGDVTHPVDTLTKNRIIVFCADDSGHWGKGGLFSAISARSLQPETGYELAGRMKDLSLGNCHLIPVDDIESSKEGHDLLALIVAQHRDKRSNKLSGIKMAALEEGLKKVCKVAKEKTASVHLPRIGYDTPGFNWYGTERLIRKHLASQGIPTYIYYFPRRLAAKRTNPTPPTKPAKTAKRDANPPTIKTSATGETERKVLTPSASLPTLFSGVAVYFHNLPEDIKKKLSRFVILTYDGDVEKSMNLSTTHMITDSNSNKLELNDVIKSFQCRVVTPAWLEDCLAKGKLLATEDYLISLT</sequence>
<evidence type="ECO:0000256" key="7">
    <source>
        <dbReference type="SAM" id="MobiDB-lite"/>
    </source>
</evidence>
<keyword evidence="5" id="KW-0067">ATP-binding</keyword>
<dbReference type="InterPro" id="IPR001357">
    <property type="entry name" value="BRCT_dom"/>
</dbReference>
<dbReference type="CDD" id="cd03331">
    <property type="entry name" value="Macro_Poa1p-like_SNF2"/>
    <property type="match status" value="1"/>
</dbReference>
<dbReference type="InterPro" id="IPR049730">
    <property type="entry name" value="SNF2/RAD54-like_C"/>
</dbReference>
<keyword evidence="4" id="KW-0378">Hydrolase</keyword>
<dbReference type="Gene3D" id="3.40.50.10190">
    <property type="entry name" value="BRCT domain"/>
    <property type="match status" value="1"/>
</dbReference>
<evidence type="ECO:0000256" key="4">
    <source>
        <dbReference type="ARBA" id="ARBA00022801"/>
    </source>
</evidence>
<dbReference type="SUPFAM" id="SSF52113">
    <property type="entry name" value="BRCT domain"/>
    <property type="match status" value="1"/>
</dbReference>
<dbReference type="Proteomes" id="UP001497497">
    <property type="component" value="Unassembled WGS sequence"/>
</dbReference>
<feature type="region of interest" description="Disordered" evidence="7">
    <location>
        <begin position="606"/>
        <end position="625"/>
    </location>
</feature>
<feature type="domain" description="Helicase ATP-binding" evidence="10">
    <location>
        <begin position="48"/>
        <end position="215"/>
    </location>
</feature>
<evidence type="ECO:0000313" key="13">
    <source>
        <dbReference type="Proteomes" id="UP001497497"/>
    </source>
</evidence>
<evidence type="ECO:0000256" key="5">
    <source>
        <dbReference type="ARBA" id="ARBA00022840"/>
    </source>
</evidence>
<dbReference type="EMBL" id="CAXITT010000418">
    <property type="protein sequence ID" value="CAL1541161.1"/>
    <property type="molecule type" value="Genomic_DNA"/>
</dbReference>
<gene>
    <name evidence="12" type="ORF">GSLYS_00014803001</name>
</gene>
<dbReference type="InterPro" id="IPR002589">
    <property type="entry name" value="Macro_dom"/>
</dbReference>
<dbReference type="Gene3D" id="3.40.50.300">
    <property type="entry name" value="P-loop containing nucleotide triphosphate hydrolases"/>
    <property type="match status" value="1"/>
</dbReference>
<dbReference type="SUPFAM" id="SSF52949">
    <property type="entry name" value="Macro domain-like"/>
    <property type="match status" value="1"/>
</dbReference>
<keyword evidence="6" id="KW-0539">Nucleus</keyword>
<evidence type="ECO:0000259" key="11">
    <source>
        <dbReference type="PROSITE" id="PS51194"/>
    </source>
</evidence>
<dbReference type="InterPro" id="IPR031053">
    <property type="entry name" value="ALC1"/>
</dbReference>
<dbReference type="GO" id="GO:0005524">
    <property type="term" value="F:ATP binding"/>
    <property type="evidence" value="ECO:0007669"/>
    <property type="project" value="UniProtKB-KW"/>
</dbReference>
<dbReference type="SUPFAM" id="SSF52540">
    <property type="entry name" value="P-loop containing nucleoside triphosphate hydrolases"/>
    <property type="match status" value="2"/>
</dbReference>
<feature type="compositionally biased region" description="Acidic residues" evidence="7">
    <location>
        <begin position="693"/>
        <end position="710"/>
    </location>
</feature>
<feature type="domain" description="Helicase C-terminal" evidence="11">
    <location>
        <begin position="341"/>
        <end position="500"/>
    </location>
</feature>
<feature type="compositionally biased region" description="Basic and acidic residues" evidence="7">
    <location>
        <begin position="545"/>
        <end position="566"/>
    </location>
</feature>
<dbReference type="PANTHER" id="PTHR47157">
    <property type="entry name" value="CHROMODOMAIN-HELICASE-DNA-BINDING PROTEIN 1-LIKE"/>
    <property type="match status" value="1"/>
</dbReference>
<dbReference type="InterPro" id="IPR038718">
    <property type="entry name" value="SNF2-like_sf"/>
</dbReference>
<proteinExistence type="inferred from homology"/>
<dbReference type="Gene3D" id="3.40.220.10">
    <property type="entry name" value="Leucine Aminopeptidase, subunit E, domain 1"/>
    <property type="match status" value="1"/>
</dbReference>
<dbReference type="InterPro" id="IPR027417">
    <property type="entry name" value="P-loop_NTPase"/>
</dbReference>
<evidence type="ECO:0000256" key="2">
    <source>
        <dbReference type="ARBA" id="ARBA00007025"/>
    </source>
</evidence>
<dbReference type="GO" id="GO:0006281">
    <property type="term" value="P:DNA repair"/>
    <property type="evidence" value="ECO:0007669"/>
    <property type="project" value="InterPro"/>
</dbReference>
<feature type="region of interest" description="Disordered" evidence="7">
    <location>
        <begin position="545"/>
        <end position="573"/>
    </location>
</feature>
<dbReference type="InterPro" id="IPR036420">
    <property type="entry name" value="BRCT_dom_sf"/>
</dbReference>
<dbReference type="PROSITE" id="PS51154">
    <property type="entry name" value="MACRO"/>
    <property type="match status" value="1"/>
</dbReference>
<dbReference type="SMART" id="SM00292">
    <property type="entry name" value="BRCT"/>
    <property type="match status" value="1"/>
</dbReference>
<dbReference type="InterPro" id="IPR031916">
    <property type="entry name" value="LIG3_BRCT"/>
</dbReference>
<evidence type="ECO:0000256" key="1">
    <source>
        <dbReference type="ARBA" id="ARBA00004123"/>
    </source>
</evidence>
<evidence type="ECO:0000313" key="12">
    <source>
        <dbReference type="EMBL" id="CAL1541161.1"/>
    </source>
</evidence>
<feature type="domain" description="BRCT" evidence="8">
    <location>
        <begin position="941"/>
        <end position="1032"/>
    </location>
</feature>
<dbReference type="AlphaFoldDB" id="A0AAV2I3E9"/>
<keyword evidence="13" id="KW-1185">Reference proteome</keyword>
<dbReference type="InterPro" id="IPR000330">
    <property type="entry name" value="SNF2_N"/>
</dbReference>
<organism evidence="12 13">
    <name type="scientific">Lymnaea stagnalis</name>
    <name type="common">Great pond snail</name>
    <name type="synonym">Helix stagnalis</name>
    <dbReference type="NCBI Taxonomy" id="6523"/>
    <lineage>
        <taxon>Eukaryota</taxon>
        <taxon>Metazoa</taxon>
        <taxon>Spiralia</taxon>
        <taxon>Lophotrochozoa</taxon>
        <taxon>Mollusca</taxon>
        <taxon>Gastropoda</taxon>
        <taxon>Heterobranchia</taxon>
        <taxon>Euthyneura</taxon>
        <taxon>Panpulmonata</taxon>
        <taxon>Hygrophila</taxon>
        <taxon>Lymnaeoidea</taxon>
        <taxon>Lymnaeidae</taxon>
        <taxon>Lymnaea</taxon>
    </lineage>
</organism>
<dbReference type="PROSITE" id="PS51194">
    <property type="entry name" value="HELICASE_CTER"/>
    <property type="match status" value="1"/>
</dbReference>
<feature type="region of interest" description="Disordered" evidence="7">
    <location>
        <begin position="692"/>
        <end position="728"/>
    </location>
</feature>
<dbReference type="Gene3D" id="3.40.50.10810">
    <property type="entry name" value="Tandem AAA-ATPase domain"/>
    <property type="match status" value="1"/>
</dbReference>
<dbReference type="PROSITE" id="PS51192">
    <property type="entry name" value="HELICASE_ATP_BIND_1"/>
    <property type="match status" value="1"/>
</dbReference>
<name>A0AAV2I3E9_LYMST</name>
<dbReference type="GO" id="GO:0003678">
    <property type="term" value="F:DNA helicase activity"/>
    <property type="evidence" value="ECO:0007669"/>
    <property type="project" value="InterPro"/>
</dbReference>
<dbReference type="PROSITE" id="PS50172">
    <property type="entry name" value="BRCT"/>
    <property type="match status" value="1"/>
</dbReference>
<comment type="caution">
    <text evidence="12">The sequence shown here is derived from an EMBL/GenBank/DDBJ whole genome shotgun (WGS) entry which is preliminary data.</text>
</comment>
<dbReference type="GO" id="GO:0016787">
    <property type="term" value="F:hydrolase activity"/>
    <property type="evidence" value="ECO:0007669"/>
    <property type="project" value="UniProtKB-KW"/>
</dbReference>
<protein>
    <recommendedName>
        <fullName evidence="14">Chromodomain-helicase-DNA-binding protein 1-like</fullName>
    </recommendedName>
</protein>
<comment type="subcellular location">
    <subcellularLocation>
        <location evidence="1">Nucleus</location>
    </subcellularLocation>
</comment>
<dbReference type="SMART" id="SM00490">
    <property type="entry name" value="HELICc"/>
    <property type="match status" value="1"/>
</dbReference>
<evidence type="ECO:0000259" key="9">
    <source>
        <dbReference type="PROSITE" id="PS51154"/>
    </source>
</evidence>
<dbReference type="GO" id="GO:0006338">
    <property type="term" value="P:chromatin remodeling"/>
    <property type="evidence" value="ECO:0007669"/>
    <property type="project" value="InterPro"/>
</dbReference>
<dbReference type="PANTHER" id="PTHR47157:SF1">
    <property type="entry name" value="CHROMODOMAIN-HELICASE-DNA-BINDING PROTEIN 1-LIKE"/>
    <property type="match status" value="1"/>
</dbReference>